<organism evidence="1 2">
    <name type="scientific">Roseococcus suduntuyensis</name>
    <dbReference type="NCBI Taxonomy" id="455361"/>
    <lineage>
        <taxon>Bacteria</taxon>
        <taxon>Pseudomonadati</taxon>
        <taxon>Pseudomonadota</taxon>
        <taxon>Alphaproteobacteria</taxon>
        <taxon>Acetobacterales</taxon>
        <taxon>Roseomonadaceae</taxon>
        <taxon>Roseococcus</taxon>
    </lineage>
</organism>
<gene>
    <name evidence="1" type="ORF">GGQ83_003582</name>
</gene>
<evidence type="ECO:0000313" key="2">
    <source>
        <dbReference type="Proteomes" id="UP000553193"/>
    </source>
</evidence>
<reference evidence="1 2" key="1">
    <citation type="submission" date="2020-08" db="EMBL/GenBank/DDBJ databases">
        <title>Genomic Encyclopedia of Type Strains, Phase IV (KMG-IV): sequencing the most valuable type-strain genomes for metagenomic binning, comparative biology and taxonomic classification.</title>
        <authorList>
            <person name="Goeker M."/>
        </authorList>
    </citation>
    <scope>NUCLEOTIDE SEQUENCE [LARGE SCALE GENOMIC DNA]</scope>
    <source>
        <strain evidence="1 2">DSM 19979</strain>
    </source>
</reference>
<name>A0A840AGV0_9PROT</name>
<dbReference type="EMBL" id="JACIDJ010000008">
    <property type="protein sequence ID" value="MBB3900112.1"/>
    <property type="molecule type" value="Genomic_DNA"/>
</dbReference>
<evidence type="ECO:0000313" key="1">
    <source>
        <dbReference type="EMBL" id="MBB3900112.1"/>
    </source>
</evidence>
<sequence length="141" mass="15414">MSTHGGMPSPPPLAGIQQNQIRAAARAYRAAMTEGDSDGPARRRAITAYIAAGGNTETAFTDVARIIARVASDHGEWFWRPVMERLEREEYAMRKLGWWPGPRAWDERRRVAEAAVARVFGNKAACGPDMAGQPGSPPQPE</sequence>
<dbReference type="Proteomes" id="UP000553193">
    <property type="component" value="Unassembled WGS sequence"/>
</dbReference>
<comment type="caution">
    <text evidence="1">The sequence shown here is derived from an EMBL/GenBank/DDBJ whole genome shotgun (WGS) entry which is preliminary data.</text>
</comment>
<dbReference type="AlphaFoldDB" id="A0A840AGV0"/>
<keyword evidence="2" id="KW-1185">Reference proteome</keyword>
<proteinExistence type="predicted"/>
<dbReference type="RefSeq" id="WP_184386344.1">
    <property type="nucleotide sequence ID" value="NZ_JACIDJ010000008.1"/>
</dbReference>
<accession>A0A840AGV0</accession>
<protein>
    <submittedName>
        <fullName evidence="1">Uncharacterized protein</fullName>
    </submittedName>
</protein>